<dbReference type="InterPro" id="IPR005537">
    <property type="entry name" value="RAMP_III_fam"/>
</dbReference>
<comment type="caution">
    <text evidence="3">The sequence shown here is derived from an EMBL/GenBank/DDBJ whole genome shotgun (WGS) entry which is preliminary data.</text>
</comment>
<keyword evidence="4" id="KW-1185">Reference proteome</keyword>
<reference evidence="3 4" key="1">
    <citation type="journal article" date="2021" name="Nat. Commun.">
        <title>Reductive evolution and unique predatory mode in the CPR bacterium Vampirococcus lugosii.</title>
        <authorList>
            <person name="Moreira D."/>
            <person name="Zivanovic Y."/>
            <person name="Lopez-Archilla A.I."/>
            <person name="Iniesto M."/>
            <person name="Lopez-Garcia P."/>
        </authorList>
    </citation>
    <scope>NUCLEOTIDE SEQUENCE [LARGE SCALE GENOMIC DNA]</scope>
    <source>
        <strain evidence="3">Chiprana</strain>
    </source>
</reference>
<proteinExistence type="predicted"/>
<dbReference type="RefSeq" id="WP_213348525.1">
    <property type="nucleotide sequence ID" value="NZ_JAEDAM010000012.1"/>
</dbReference>
<protein>
    <recommendedName>
        <fullName evidence="2">CRISPR type III-associated protein domain-containing protein</fullName>
    </recommendedName>
</protein>
<dbReference type="Proteomes" id="UP000680365">
    <property type="component" value="Unassembled WGS sequence"/>
</dbReference>
<dbReference type="Pfam" id="PF03787">
    <property type="entry name" value="RAMPs"/>
    <property type="match status" value="1"/>
</dbReference>
<name>A0ABS5QL42_9BACT</name>
<evidence type="ECO:0000313" key="4">
    <source>
        <dbReference type="Proteomes" id="UP000680365"/>
    </source>
</evidence>
<organism evidence="3 4">
    <name type="scientific">Candidatus Vampirococcus lugosii</name>
    <dbReference type="NCBI Taxonomy" id="2789015"/>
    <lineage>
        <taxon>Bacteria</taxon>
        <taxon>Candidatus Absconditibacteriota</taxon>
        <taxon>Vampirococcus</taxon>
    </lineage>
</organism>
<evidence type="ECO:0000259" key="2">
    <source>
        <dbReference type="Pfam" id="PF03787"/>
    </source>
</evidence>
<gene>
    <name evidence="3" type="ORF">VAMP_21n127</name>
</gene>
<dbReference type="CDD" id="cd09726">
    <property type="entry name" value="RAMP_I_III"/>
    <property type="match status" value="1"/>
</dbReference>
<evidence type="ECO:0000313" key="3">
    <source>
        <dbReference type="EMBL" id="MBS8121719.1"/>
    </source>
</evidence>
<dbReference type="EMBL" id="JAEDAM010000012">
    <property type="protein sequence ID" value="MBS8121719.1"/>
    <property type="molecule type" value="Genomic_DNA"/>
</dbReference>
<sequence>MKKISCSILSSININNGELYERFDFFIRGNELLVVNNNWLEKIDNKEKFNDVLNCIQFGDFKRLEIIKDKIDISNFEIIERIEIKKEAIKVLQNAKEKNNQGQIKKFIYDKFTNTPIIPGSTLKGIFRTVFLYDKLYNDYSNIENKEYINSLNKQLDNELFNFIGFNDVKIKNYEKYIQKILGVNKKANTGKEHGIWQILESINSGEFDIEIDIYPNEKNISLGDDFIQKIKDYSNILITREEQILDNIGIRIDFIDKLNDLYDQGKYPIKIGMFKKSLSYKIFWEEILEDHIYKFNHRKGLKIMDHKSSRTFGVGDKSIYLDENGNPVGWLLLEFK</sequence>
<keyword evidence="1" id="KW-0051">Antiviral defense</keyword>
<evidence type="ECO:0000256" key="1">
    <source>
        <dbReference type="ARBA" id="ARBA00023118"/>
    </source>
</evidence>
<feature type="domain" description="CRISPR type III-associated protein" evidence="2">
    <location>
        <begin position="109"/>
        <end position="172"/>
    </location>
</feature>
<accession>A0ABS5QL42</accession>